<organism evidence="1 2">
    <name type="scientific">Armillaria borealis</name>
    <dbReference type="NCBI Taxonomy" id="47425"/>
    <lineage>
        <taxon>Eukaryota</taxon>
        <taxon>Fungi</taxon>
        <taxon>Dikarya</taxon>
        <taxon>Basidiomycota</taxon>
        <taxon>Agaricomycotina</taxon>
        <taxon>Agaricomycetes</taxon>
        <taxon>Agaricomycetidae</taxon>
        <taxon>Agaricales</taxon>
        <taxon>Marasmiineae</taxon>
        <taxon>Physalacriaceae</taxon>
        <taxon>Armillaria</taxon>
    </lineage>
</organism>
<comment type="caution">
    <text evidence="1">The sequence shown here is derived from an EMBL/GenBank/DDBJ whole genome shotgun (WGS) entry which is preliminary data.</text>
</comment>
<reference evidence="1" key="1">
    <citation type="submission" date="2023-06" db="EMBL/GenBank/DDBJ databases">
        <authorList>
            <consortium name="Lawrence Berkeley National Laboratory"/>
            <person name="Ahrendt S."/>
            <person name="Sahu N."/>
            <person name="Indic B."/>
            <person name="Wong-Bajracharya J."/>
            <person name="Merenyi Z."/>
            <person name="Ke H.-M."/>
            <person name="Monk M."/>
            <person name="Kocsube S."/>
            <person name="Drula E."/>
            <person name="Lipzen A."/>
            <person name="Balint B."/>
            <person name="Henrissat B."/>
            <person name="Andreopoulos B."/>
            <person name="Martin F.M."/>
            <person name="Harder C.B."/>
            <person name="Rigling D."/>
            <person name="Ford K.L."/>
            <person name="Foster G.D."/>
            <person name="Pangilinan J."/>
            <person name="Papanicolaou A."/>
            <person name="Barry K."/>
            <person name="LaButti K."/>
            <person name="Viragh M."/>
            <person name="Koriabine M."/>
            <person name="Yan M."/>
            <person name="Riley R."/>
            <person name="Champramary S."/>
            <person name="Plett K.L."/>
            <person name="Tsai I.J."/>
            <person name="Slot J."/>
            <person name="Sipos G."/>
            <person name="Plett J."/>
            <person name="Nagy L.G."/>
            <person name="Grigoriev I.V."/>
        </authorList>
    </citation>
    <scope>NUCLEOTIDE SEQUENCE</scope>
    <source>
        <strain evidence="1">FPL87.14</strain>
    </source>
</reference>
<evidence type="ECO:0000313" key="1">
    <source>
        <dbReference type="EMBL" id="KAK0442336.1"/>
    </source>
</evidence>
<accession>A0AA39MPI3</accession>
<sequence>LTPFGWQDAVTGLYTISRSTRMGHAYGEMIEVDRIVRNCHVFPHYGCVKPLTW</sequence>
<proteinExistence type="predicted"/>
<name>A0AA39MPI3_9AGAR</name>
<feature type="non-terminal residue" evidence="1">
    <location>
        <position position="1"/>
    </location>
</feature>
<gene>
    <name evidence="1" type="ORF">EV421DRAFT_1679799</name>
</gene>
<evidence type="ECO:0000313" key="2">
    <source>
        <dbReference type="Proteomes" id="UP001175226"/>
    </source>
</evidence>
<protein>
    <submittedName>
        <fullName evidence="1">Uncharacterized protein</fullName>
    </submittedName>
</protein>
<feature type="non-terminal residue" evidence="1">
    <location>
        <position position="53"/>
    </location>
</feature>
<keyword evidence="2" id="KW-1185">Reference proteome</keyword>
<dbReference type="AlphaFoldDB" id="A0AA39MPI3"/>
<dbReference type="Proteomes" id="UP001175226">
    <property type="component" value="Unassembled WGS sequence"/>
</dbReference>
<dbReference type="EMBL" id="JAUEPT010000026">
    <property type="protein sequence ID" value="KAK0442336.1"/>
    <property type="molecule type" value="Genomic_DNA"/>
</dbReference>